<feature type="region of interest" description="Disordered" evidence="1">
    <location>
        <begin position="22"/>
        <end position="146"/>
    </location>
</feature>
<sequence>MAMDQEPTAGLDFWETLGVGEESGEQALPDPQDKRVAVAKTQQLQDKPPGVVAFEKGEMAPLPEDESAQAEPMLSPDPSQAFDDREAVTDVQPERAALLSSENTAAAVEDQESSQPPVRPAHARGPVVEGPGYPNPSPPPPKPDLSWESAARMAESIRPRLGQMWLDLLVQEAGGDEVMGRRVYHILDGQHLIGELWQDEGVAEIHVRGTRVTVCDKHGIREVPGFTETAVARRAVDAVEAAKDRMGAVVTHVGESVIVSRRDGTGLRATDLVTSGVVTNDHLAQVEKALAHMEAVTVVGPAARMVVHAFASLIPQGCRVFEGPYGVLPAGCVAAASPLDADYVIGVRPGAPAEPMAAAGQIGALIANPETEFRAAVRLVVSGRFASVQTVTQVDDPAVAASADG</sequence>
<protein>
    <submittedName>
        <fullName evidence="2">Uncharacterized protein</fullName>
    </submittedName>
</protein>
<name>A0A6I4MWL6_9ACTN</name>
<proteinExistence type="predicted"/>
<dbReference type="AlphaFoldDB" id="A0A6I4MWL6"/>
<gene>
    <name evidence="2" type="ORF">F8568_043380</name>
</gene>
<evidence type="ECO:0000313" key="3">
    <source>
        <dbReference type="Proteomes" id="UP000462055"/>
    </source>
</evidence>
<organism evidence="2 3">
    <name type="scientific">Actinomadura physcomitrii</name>
    <dbReference type="NCBI Taxonomy" id="2650748"/>
    <lineage>
        <taxon>Bacteria</taxon>
        <taxon>Bacillati</taxon>
        <taxon>Actinomycetota</taxon>
        <taxon>Actinomycetes</taxon>
        <taxon>Streptosporangiales</taxon>
        <taxon>Thermomonosporaceae</taxon>
        <taxon>Actinomadura</taxon>
    </lineage>
</organism>
<keyword evidence="3" id="KW-1185">Reference proteome</keyword>
<evidence type="ECO:0000313" key="2">
    <source>
        <dbReference type="EMBL" id="MWA07069.1"/>
    </source>
</evidence>
<dbReference type="Proteomes" id="UP000462055">
    <property type="component" value="Unassembled WGS sequence"/>
</dbReference>
<evidence type="ECO:0000256" key="1">
    <source>
        <dbReference type="SAM" id="MobiDB-lite"/>
    </source>
</evidence>
<dbReference type="EMBL" id="WBMS02000062">
    <property type="protein sequence ID" value="MWA07069.1"/>
    <property type="molecule type" value="Genomic_DNA"/>
</dbReference>
<comment type="caution">
    <text evidence="2">The sequence shown here is derived from an EMBL/GenBank/DDBJ whole genome shotgun (WGS) entry which is preliminary data.</text>
</comment>
<feature type="compositionally biased region" description="Pro residues" evidence="1">
    <location>
        <begin position="133"/>
        <end position="143"/>
    </location>
</feature>
<dbReference type="RefSeq" id="WP_151599978.1">
    <property type="nucleotide sequence ID" value="NZ_WBMS02000062.1"/>
</dbReference>
<accession>A0A6I4MWL6</accession>
<reference evidence="2" key="1">
    <citation type="submission" date="2019-12" db="EMBL/GenBank/DDBJ databases">
        <title>Actinomadura physcomitrii sp. nov., a novel actinomycete isolated from moss [Physcomitrium sphaericum (Ludw) Fuernr].</title>
        <authorList>
            <person name="Zhuang X."/>
        </authorList>
    </citation>
    <scope>NUCLEOTIDE SEQUENCE [LARGE SCALE GENOMIC DNA]</scope>
    <source>
        <strain evidence="2">LD22</strain>
    </source>
</reference>